<reference evidence="1" key="1">
    <citation type="journal article" date="2023" name="Plant J.">
        <title>The genome of the king protea, Protea cynaroides.</title>
        <authorList>
            <person name="Chang J."/>
            <person name="Duong T.A."/>
            <person name="Schoeman C."/>
            <person name="Ma X."/>
            <person name="Roodt D."/>
            <person name="Barker N."/>
            <person name="Li Z."/>
            <person name="Van de Peer Y."/>
            <person name="Mizrachi E."/>
        </authorList>
    </citation>
    <scope>NUCLEOTIDE SEQUENCE</scope>
    <source>
        <tissue evidence="1">Young leaves</tissue>
    </source>
</reference>
<dbReference type="AlphaFoldDB" id="A0A9Q0H3Z4"/>
<accession>A0A9Q0H3Z4</accession>
<proteinExistence type="predicted"/>
<evidence type="ECO:0000313" key="2">
    <source>
        <dbReference type="Proteomes" id="UP001141806"/>
    </source>
</evidence>
<dbReference type="Proteomes" id="UP001141806">
    <property type="component" value="Unassembled WGS sequence"/>
</dbReference>
<dbReference type="EMBL" id="JAMYWD010000010">
    <property type="protein sequence ID" value="KAJ4958784.1"/>
    <property type="molecule type" value="Genomic_DNA"/>
</dbReference>
<name>A0A9Q0H3Z4_9MAGN</name>
<evidence type="ECO:0000313" key="1">
    <source>
        <dbReference type="EMBL" id="KAJ4958784.1"/>
    </source>
</evidence>
<keyword evidence="2" id="KW-1185">Reference proteome</keyword>
<dbReference type="OrthoDB" id="10033309at2759"/>
<protein>
    <recommendedName>
        <fullName evidence="3">Dynein light chain</fullName>
    </recommendedName>
</protein>
<sequence>MPESVAAAKASKSLSRNWVLRKSRTCHEEEHAGGGDTGEVNLMEARKSVSHVETNLSSVTAFLQVKVLATDMPGFIQVHAFQCARTTYDSFENFSTKHMAYNMKKVGLRVNPCT</sequence>
<gene>
    <name evidence="1" type="ORF">NE237_025895</name>
</gene>
<evidence type="ECO:0008006" key="3">
    <source>
        <dbReference type="Google" id="ProtNLM"/>
    </source>
</evidence>
<organism evidence="1 2">
    <name type="scientific">Protea cynaroides</name>
    <dbReference type="NCBI Taxonomy" id="273540"/>
    <lineage>
        <taxon>Eukaryota</taxon>
        <taxon>Viridiplantae</taxon>
        <taxon>Streptophyta</taxon>
        <taxon>Embryophyta</taxon>
        <taxon>Tracheophyta</taxon>
        <taxon>Spermatophyta</taxon>
        <taxon>Magnoliopsida</taxon>
        <taxon>Proteales</taxon>
        <taxon>Proteaceae</taxon>
        <taxon>Protea</taxon>
    </lineage>
</organism>
<comment type="caution">
    <text evidence="1">The sequence shown here is derived from an EMBL/GenBank/DDBJ whole genome shotgun (WGS) entry which is preliminary data.</text>
</comment>